<evidence type="ECO:0000313" key="6">
    <source>
        <dbReference type="EMBL" id="NMP27131.1"/>
    </source>
</evidence>
<comment type="caution">
    <text evidence="6">The sequence shown here is derived from an EMBL/GenBank/DDBJ whole genome shotgun (WGS) entry which is preliminary data.</text>
</comment>
<evidence type="ECO:0000256" key="5">
    <source>
        <dbReference type="ARBA" id="ARBA00023026"/>
    </source>
</evidence>
<dbReference type="Gene3D" id="1.20.58.450">
    <property type="entry name" value="Cell division control protein 42 homolog"/>
    <property type="match status" value="1"/>
</dbReference>
<keyword evidence="3" id="KW-0964">Secreted</keyword>
<dbReference type="RefSeq" id="WP_169402811.1">
    <property type="nucleotide sequence ID" value="NZ_JAADJU010000004.1"/>
</dbReference>
<evidence type="ECO:0000256" key="1">
    <source>
        <dbReference type="ARBA" id="ARBA00004613"/>
    </source>
</evidence>
<comment type="subcellular location">
    <subcellularLocation>
        <location evidence="1">Secreted</location>
    </subcellularLocation>
</comment>
<dbReference type="GO" id="GO:0016791">
    <property type="term" value="F:phosphatase activity"/>
    <property type="evidence" value="ECO:0007669"/>
    <property type="project" value="InterPro"/>
</dbReference>
<proteinExistence type="inferred from homology"/>
<gene>
    <name evidence="6" type="ORF">GW590_09675</name>
</gene>
<reference evidence="6 7" key="2">
    <citation type="submission" date="2020-06" db="EMBL/GenBank/DDBJ databases">
        <title>Polyphasic characterization of a Rahnella strain isolated from tree sap.</title>
        <authorList>
            <person name="Kim I.S."/>
        </authorList>
    </citation>
    <scope>NUCLEOTIDE SEQUENCE [LARGE SCALE GENOMIC DNA]</scope>
    <source>
        <strain evidence="6 7">SAP-1</strain>
    </source>
</reference>
<keyword evidence="5" id="KW-0843">Virulence</keyword>
<keyword evidence="4" id="KW-0378">Hydrolase</keyword>
<sequence>MWSLINKSAHQSYNFSTELARPDAASSSAPILTKYEKSPPKADEIIKTSGENITPPPRSIAALGKMQTEMLITAGSVMDKLQLNAKSLLSLPGLLTISGSGDRQATQSEIKTVSRLKKTLIRHIAAQFDKKHKVVTKGIEKTIRQEFKDTAITLRNNKNWQSVQTHFVHNNKRYISTLVPAAAMKYSSCDMFETPYNNSGVCGSSTKNTKHATNLWTSEISVPEGKGRPRELFRGVRHGILSPYGLKKNDPARQAGALAQAKEVVTAALYTKPDLMLKALAGEPVSLQIVSTSLVTASQIGNEEDMLNDQMNAWQTLAKQTPLKLPVRVSNEEVKEIKVSLNVAAFNFGVNELALKFGLGWATSDRYNQQAVKQLLGDDLMSASPGGMVGEYLLNMPKNGQKVMELSQQFRKILLDKSYCHDNGTPYKAAQYAAMLAYEIGAVPCWNCKNGKDRTGMLDTELKREIVSQNQGEPLSQPGAPLNENNKQLFQKVKLHGGNQEVQSYNDGVADNKG</sequence>
<accession>A0A848MJ23</accession>
<dbReference type="GO" id="GO:0005576">
    <property type="term" value="C:extracellular region"/>
    <property type="evidence" value="ECO:0007669"/>
    <property type="project" value="UniProtKB-SubCell"/>
</dbReference>
<reference evidence="6 7" key="1">
    <citation type="submission" date="2020-01" db="EMBL/GenBank/DDBJ databases">
        <authorList>
            <person name="Lee S.D."/>
        </authorList>
    </citation>
    <scope>NUCLEOTIDE SEQUENCE [LARGE SCALE GENOMIC DNA]</scope>
    <source>
        <strain evidence="6 7">SAP-1</strain>
    </source>
</reference>
<dbReference type="AlphaFoldDB" id="A0A848MJ23"/>
<dbReference type="InterPro" id="IPR008108">
    <property type="entry name" value="IpgD/SopB"/>
</dbReference>
<evidence type="ECO:0000256" key="3">
    <source>
        <dbReference type="ARBA" id="ARBA00022525"/>
    </source>
</evidence>
<dbReference type="EMBL" id="JAADJU010000004">
    <property type="protein sequence ID" value="NMP27131.1"/>
    <property type="molecule type" value="Genomic_DNA"/>
</dbReference>
<comment type="similarity">
    <text evidence="2">Belongs to the phosphatase IpgD/SopB family.</text>
</comment>
<dbReference type="Proteomes" id="UP000585363">
    <property type="component" value="Unassembled WGS sequence"/>
</dbReference>
<dbReference type="PRINTS" id="PR01734">
    <property type="entry name" value="TYPE3OMBPROT"/>
</dbReference>
<dbReference type="Pfam" id="PF05925">
    <property type="entry name" value="IpgD"/>
    <property type="match status" value="1"/>
</dbReference>
<protein>
    <submittedName>
        <fullName evidence="6">Inositol phosphatase</fullName>
    </submittedName>
</protein>
<keyword evidence="7" id="KW-1185">Reference proteome</keyword>
<evidence type="ECO:0000256" key="4">
    <source>
        <dbReference type="ARBA" id="ARBA00022801"/>
    </source>
</evidence>
<evidence type="ECO:0000256" key="2">
    <source>
        <dbReference type="ARBA" id="ARBA00009007"/>
    </source>
</evidence>
<evidence type="ECO:0000313" key="7">
    <source>
        <dbReference type="Proteomes" id="UP000585363"/>
    </source>
</evidence>
<name>A0A848MJ23_9GAMM</name>
<organism evidence="6 7">
    <name type="scientific">Rouxiella aceris</name>
    <dbReference type="NCBI Taxonomy" id="2703884"/>
    <lineage>
        <taxon>Bacteria</taxon>
        <taxon>Pseudomonadati</taxon>
        <taxon>Pseudomonadota</taxon>
        <taxon>Gammaproteobacteria</taxon>
        <taxon>Enterobacterales</taxon>
        <taxon>Yersiniaceae</taxon>
        <taxon>Rouxiella</taxon>
    </lineage>
</organism>